<dbReference type="GO" id="GO:0072686">
    <property type="term" value="C:mitotic spindle"/>
    <property type="evidence" value="ECO:0007669"/>
    <property type="project" value="TreeGrafter"/>
</dbReference>
<feature type="region of interest" description="Disordered" evidence="6">
    <location>
        <begin position="185"/>
        <end position="285"/>
    </location>
</feature>
<dbReference type="GO" id="GO:0005829">
    <property type="term" value="C:cytosol"/>
    <property type="evidence" value="ECO:0007669"/>
    <property type="project" value="TreeGrafter"/>
</dbReference>
<feature type="domain" description="Cytoskeleton-associated protein 2 C-terminal" evidence="7">
    <location>
        <begin position="538"/>
        <end position="592"/>
    </location>
</feature>
<feature type="region of interest" description="Disordered" evidence="6">
    <location>
        <begin position="1"/>
        <end position="56"/>
    </location>
</feature>
<feature type="compositionally biased region" description="Basic and acidic residues" evidence="6">
    <location>
        <begin position="123"/>
        <end position="133"/>
    </location>
</feature>
<keyword evidence="5" id="KW-0206">Cytoskeleton</keyword>
<dbReference type="PANTHER" id="PTHR47078">
    <property type="entry name" value="CYTOSKELETON-ASSOCIATED PROTEIN 2-LIKE"/>
    <property type="match status" value="1"/>
</dbReference>
<protein>
    <recommendedName>
        <fullName evidence="7">Cytoskeleton-associated protein 2 C-terminal domain-containing protein</fullName>
    </recommendedName>
</protein>
<name>A0A8D0F7Q9_STROC</name>
<evidence type="ECO:0000256" key="3">
    <source>
        <dbReference type="ARBA" id="ARBA00022490"/>
    </source>
</evidence>
<dbReference type="Ensembl" id="ENSSOCT00000011919.1">
    <property type="protein sequence ID" value="ENSSOCP00000011610.1"/>
    <property type="gene ID" value="ENSSOCG00000008826.1"/>
</dbReference>
<dbReference type="InterPro" id="IPR052855">
    <property type="entry name" value="CKAP2-like"/>
</dbReference>
<feature type="region of interest" description="Disordered" evidence="6">
    <location>
        <begin position="123"/>
        <end position="157"/>
    </location>
</feature>
<evidence type="ECO:0000256" key="2">
    <source>
        <dbReference type="ARBA" id="ARBA00009468"/>
    </source>
</evidence>
<keyword evidence="3" id="KW-0963">Cytoplasm</keyword>
<feature type="compositionally biased region" description="Polar residues" evidence="6">
    <location>
        <begin position="1"/>
        <end position="22"/>
    </location>
</feature>
<feature type="compositionally biased region" description="Polar residues" evidence="6">
    <location>
        <begin position="134"/>
        <end position="146"/>
    </location>
</feature>
<feature type="domain" description="Cytoskeleton-associated protein 2 C-terminal" evidence="7">
    <location>
        <begin position="350"/>
        <end position="482"/>
    </location>
</feature>
<dbReference type="AlphaFoldDB" id="A0A8D0F7Q9"/>
<evidence type="ECO:0000256" key="4">
    <source>
        <dbReference type="ARBA" id="ARBA00022553"/>
    </source>
</evidence>
<comment type="subcellular location">
    <subcellularLocation>
        <location evidence="1">Cytoplasm</location>
        <location evidence="1">Cytoskeleton</location>
    </subcellularLocation>
</comment>
<feature type="compositionally biased region" description="Polar residues" evidence="6">
    <location>
        <begin position="212"/>
        <end position="221"/>
    </location>
</feature>
<evidence type="ECO:0000256" key="1">
    <source>
        <dbReference type="ARBA" id="ARBA00004245"/>
    </source>
</evidence>
<dbReference type="InterPro" id="IPR029197">
    <property type="entry name" value="CKAP2_C"/>
</dbReference>
<sequence>MSHTTQARGRLPTSNSGHQNPAMNKKPAQETVSAAAPQTGSDHPPPGSPCSLTEGLQDRLGCNKENIRAQASTQPVLNRVFQPDGNNLGNKRLLAHRQSSAMMSRTITGPKGRINSCQAKVEPVQDKFRKTLPDSKSTSQKPSVKTQPLQPPPLLTVSTNLLHKKPGANQEKTNLARQPVGKLLSVLPGGSLKHHSRPPQMKRSPVKPAASSRPQGTTNPKPSLKPCGPTQRQRPAANGEVGRKDVKVVPAGRPAASRATVPQNQPHSSKTQAIKSDFTSRKDRLKSELPKASGIQARRVPKTPSAADHILFLPKQQKLARGEIAREKSSLASGGGLLGWLTVIPWSFDRKQLEEWLASKGKTYKRPPMTLLQKKPVKLSWRNVKVEEKQEKPEQLCLEKINNILTECLKLVEEGVETEELSAVLSQVPQAEKFAKFWICKAKLLARSGPFDVTGLYKAAVCAGAVPLQELREVVLDILKATDKTSEGNMFTSYVCSQVRLSCPLLAASTLWASSPLQDLPKNSCPFHRRKELLEGPELKFLTPVRRSLRIERAGSCYPEMLKDHDPVVSSLREILDVEEQTQFFFRKNKALPEVAELEGLSVYPPECC</sequence>
<evidence type="ECO:0000256" key="5">
    <source>
        <dbReference type="ARBA" id="ARBA00023212"/>
    </source>
</evidence>
<evidence type="ECO:0000313" key="8">
    <source>
        <dbReference type="Ensembl" id="ENSSOCP00000011610.1"/>
    </source>
</evidence>
<dbReference type="PANTHER" id="PTHR47078:SF1">
    <property type="entry name" value="CYTOSKELETON-ASSOCIATED PROTEIN 2-LIKE"/>
    <property type="match status" value="1"/>
</dbReference>
<feature type="compositionally biased region" description="Polar residues" evidence="6">
    <location>
        <begin position="30"/>
        <end position="41"/>
    </location>
</feature>
<dbReference type="GO" id="GO:0005813">
    <property type="term" value="C:centrosome"/>
    <property type="evidence" value="ECO:0007669"/>
    <property type="project" value="TreeGrafter"/>
</dbReference>
<comment type="similarity">
    <text evidence="2">Belongs to the CKAP2 family.</text>
</comment>
<proteinExistence type="inferred from homology"/>
<reference evidence="8" key="2">
    <citation type="submission" date="2025-09" db="UniProtKB">
        <authorList>
            <consortium name="Ensembl"/>
        </authorList>
    </citation>
    <scope>IDENTIFICATION</scope>
</reference>
<keyword evidence="9" id="KW-1185">Reference proteome</keyword>
<dbReference type="Pfam" id="PF15297">
    <property type="entry name" value="CKAP2_C"/>
    <property type="match status" value="2"/>
</dbReference>
<evidence type="ECO:0000259" key="7">
    <source>
        <dbReference type="Pfam" id="PF15297"/>
    </source>
</evidence>
<dbReference type="Proteomes" id="UP000694551">
    <property type="component" value="Unplaced"/>
</dbReference>
<organism evidence="8 9">
    <name type="scientific">Strix occidentalis caurina</name>
    <name type="common">northern spotted owl</name>
    <dbReference type="NCBI Taxonomy" id="311401"/>
    <lineage>
        <taxon>Eukaryota</taxon>
        <taxon>Metazoa</taxon>
        <taxon>Chordata</taxon>
        <taxon>Craniata</taxon>
        <taxon>Vertebrata</taxon>
        <taxon>Euteleostomi</taxon>
        <taxon>Archelosauria</taxon>
        <taxon>Archosauria</taxon>
        <taxon>Dinosauria</taxon>
        <taxon>Saurischia</taxon>
        <taxon>Theropoda</taxon>
        <taxon>Coelurosauria</taxon>
        <taxon>Aves</taxon>
        <taxon>Neognathae</taxon>
        <taxon>Neoaves</taxon>
        <taxon>Telluraves</taxon>
        <taxon>Strigiformes</taxon>
        <taxon>Strigidae</taxon>
        <taxon>Strix</taxon>
    </lineage>
</organism>
<accession>A0A8D0F7Q9</accession>
<keyword evidence="4" id="KW-0597">Phosphoprotein</keyword>
<evidence type="ECO:0000256" key="6">
    <source>
        <dbReference type="SAM" id="MobiDB-lite"/>
    </source>
</evidence>
<evidence type="ECO:0000313" key="9">
    <source>
        <dbReference type="Proteomes" id="UP000694551"/>
    </source>
</evidence>
<reference evidence="8" key="1">
    <citation type="submission" date="2025-08" db="UniProtKB">
        <authorList>
            <consortium name="Ensembl"/>
        </authorList>
    </citation>
    <scope>IDENTIFICATION</scope>
</reference>
<feature type="compositionally biased region" description="Polar residues" evidence="6">
    <location>
        <begin position="260"/>
        <end position="274"/>
    </location>
</feature>